<dbReference type="Pfam" id="PF00125">
    <property type="entry name" value="Histone"/>
    <property type="match status" value="1"/>
</dbReference>
<feature type="region of interest" description="Disordered" evidence="1">
    <location>
        <begin position="282"/>
        <end position="360"/>
    </location>
</feature>
<evidence type="ECO:0000313" key="6">
    <source>
        <dbReference type="Proteomes" id="UP000293195"/>
    </source>
</evidence>
<evidence type="ECO:0000256" key="1">
    <source>
        <dbReference type="SAM" id="MobiDB-lite"/>
    </source>
</evidence>
<feature type="compositionally biased region" description="Basic and acidic residues" evidence="1">
    <location>
        <begin position="320"/>
        <end position="329"/>
    </location>
</feature>
<evidence type="ECO:0000313" key="4">
    <source>
        <dbReference type="EMBL" id="RYN93388.1"/>
    </source>
</evidence>
<gene>
    <name evidence="3" type="ORF">AA0115_g2028</name>
    <name evidence="4" type="ORF">AA0119_g9514</name>
</gene>
<dbReference type="GO" id="GO:0046982">
    <property type="term" value="F:protein heterodimerization activity"/>
    <property type="evidence" value="ECO:0007669"/>
    <property type="project" value="InterPro"/>
</dbReference>
<reference evidence="3" key="1">
    <citation type="submission" date="2017-10" db="EMBL/GenBank/DDBJ databases">
        <authorList>
            <person name="Armitage A.D."/>
            <person name="Barbara D.J."/>
            <person name="Woodhall J.W."/>
            <person name="Sreenivasaprasad S."/>
            <person name="Lane C.R."/>
            <person name="Clarkson J.P."/>
            <person name="Harrison R.J."/>
        </authorList>
    </citation>
    <scope>NUCLEOTIDE SEQUENCE</scope>
    <source>
        <strain evidence="3">FERA 1164</strain>
        <strain evidence="4">FERA 635</strain>
    </source>
</reference>
<name>A0A4V1WUP5_9PLEO</name>
<comment type="caution">
    <text evidence="3">The sequence shown here is derived from an EMBL/GenBank/DDBJ whole genome shotgun (WGS) entry which is preliminary data.</text>
</comment>
<feature type="compositionally biased region" description="Acidic residues" evidence="1">
    <location>
        <begin position="337"/>
        <end position="346"/>
    </location>
</feature>
<reference evidence="3 6" key="2">
    <citation type="journal article" date="2019" name="bioRxiv">
        <title>Genomics, evolutionary history and diagnostics of the Alternaria alternata species group including apple and Asian pear pathotypes.</title>
        <authorList>
            <person name="Armitage A.D."/>
            <person name="Cockerton H.M."/>
            <person name="Sreenivasaprasad S."/>
            <person name="Woodhall J.W."/>
            <person name="Lane C.R."/>
            <person name="Harrison R.J."/>
            <person name="Clarkson J.P."/>
        </authorList>
    </citation>
    <scope>NUCLEOTIDE SEQUENCE</scope>
    <source>
        <strain evidence="3">FERA 1164</strain>
        <strain evidence="6">FERA 635</strain>
    </source>
</reference>
<dbReference type="EMBL" id="PDXB01000004">
    <property type="protein sequence ID" value="RYN35212.1"/>
    <property type="molecule type" value="Genomic_DNA"/>
</dbReference>
<protein>
    <recommendedName>
        <fullName evidence="2">Core Histone H2A/H2B/H3 domain-containing protein</fullName>
    </recommendedName>
</protein>
<evidence type="ECO:0000313" key="3">
    <source>
        <dbReference type="EMBL" id="RYN35212.1"/>
    </source>
</evidence>
<dbReference type="InterPro" id="IPR009072">
    <property type="entry name" value="Histone-fold"/>
</dbReference>
<organism evidence="3 5">
    <name type="scientific">Alternaria tenuissima</name>
    <dbReference type="NCBI Taxonomy" id="119927"/>
    <lineage>
        <taxon>Eukaryota</taxon>
        <taxon>Fungi</taxon>
        <taxon>Dikarya</taxon>
        <taxon>Ascomycota</taxon>
        <taxon>Pezizomycotina</taxon>
        <taxon>Dothideomycetes</taxon>
        <taxon>Pleosporomycetidae</taxon>
        <taxon>Pleosporales</taxon>
        <taxon>Pleosporineae</taxon>
        <taxon>Pleosporaceae</taxon>
        <taxon>Alternaria</taxon>
        <taxon>Alternaria sect. Alternaria</taxon>
        <taxon>Alternaria alternata complex</taxon>
    </lineage>
</organism>
<dbReference type="Proteomes" id="UP000292340">
    <property type="component" value="Unassembled WGS sequence"/>
</dbReference>
<proteinExistence type="predicted"/>
<accession>A0A4V1WUP5</accession>
<dbReference type="AlphaFoldDB" id="A0A4V1WUP5"/>
<dbReference type="Gene3D" id="1.10.20.10">
    <property type="entry name" value="Histone, subunit A"/>
    <property type="match status" value="1"/>
</dbReference>
<dbReference type="GO" id="GO:0003677">
    <property type="term" value="F:DNA binding"/>
    <property type="evidence" value="ECO:0007669"/>
    <property type="project" value="InterPro"/>
</dbReference>
<evidence type="ECO:0000313" key="5">
    <source>
        <dbReference type="Proteomes" id="UP000292340"/>
    </source>
</evidence>
<dbReference type="EMBL" id="PDXF01000052">
    <property type="protein sequence ID" value="RYN93388.1"/>
    <property type="molecule type" value="Genomic_DNA"/>
</dbReference>
<feature type="compositionally biased region" description="Pro residues" evidence="1">
    <location>
        <begin position="62"/>
        <end position="71"/>
    </location>
</feature>
<dbReference type="InterPro" id="IPR007125">
    <property type="entry name" value="H2A/H2B/H3"/>
</dbReference>
<sequence>MRNMFGFLHRPPDVPSPIHDSGHPTTSGKSVGGHVPQIFSAAPKVRLRYDREASSPTVSPAPSVPSSPSPPRVARQTGIPRRSHPAKPPQVSAGKTVPRPSGVAGKSVPKPLVVAGKTVSKSTPTKVRKRTANRVKEGVAIKYNYDAPKAPIFRGHITGPRNVTDAQYLEQEVVHYQRSTGTIIPKGKMVRLVKSAMNAFEGEYQDGHPSKATRMTKDALETIHEALEEVVTAFFIAAQVIAMARKVKTVTPADMKDAARVARILGPYGRLLEEHDFGEPEQRAYVRGPISSGEVASPLRPRRTGDAAYLRRTQAPGEAARPRRSEDTGGRAGGDASGDDSNDEDGTYGGGGALDEEEST</sequence>
<feature type="domain" description="Core Histone H2A/H2B/H3" evidence="2">
    <location>
        <begin position="172"/>
        <end position="260"/>
    </location>
</feature>
<dbReference type="Proteomes" id="UP000293195">
    <property type="component" value="Unassembled WGS sequence"/>
</dbReference>
<evidence type="ECO:0000259" key="2">
    <source>
        <dbReference type="Pfam" id="PF00125"/>
    </source>
</evidence>
<feature type="region of interest" description="Disordered" evidence="1">
    <location>
        <begin position="1"/>
        <end position="131"/>
    </location>
</feature>
<keyword evidence="6" id="KW-1185">Reference proteome</keyword>
<dbReference type="SUPFAM" id="SSF47113">
    <property type="entry name" value="Histone-fold"/>
    <property type="match status" value="1"/>
</dbReference>